<dbReference type="AlphaFoldDB" id="A0A328Q6P8"/>
<accession>A0A328Q6P8</accession>
<feature type="transmembrane region" description="Helical" evidence="1">
    <location>
        <begin position="246"/>
        <end position="267"/>
    </location>
</feature>
<dbReference type="GO" id="GO:0015666">
    <property type="term" value="F:restriction endodeoxyribonuclease activity"/>
    <property type="evidence" value="ECO:0007669"/>
    <property type="project" value="TreeGrafter"/>
</dbReference>
<organism evidence="3 4">
    <name type="scientific">Methanosphaera stadtmanae</name>
    <dbReference type="NCBI Taxonomy" id="2317"/>
    <lineage>
        <taxon>Archaea</taxon>
        <taxon>Methanobacteriati</taxon>
        <taxon>Methanobacteriota</taxon>
        <taxon>Methanomada group</taxon>
        <taxon>Methanobacteria</taxon>
        <taxon>Methanobacteriales</taxon>
        <taxon>Methanobacteriaceae</taxon>
        <taxon>Methanosphaera</taxon>
    </lineage>
</organism>
<proteinExistence type="predicted"/>
<dbReference type="Gene3D" id="3.40.1350.10">
    <property type="match status" value="1"/>
</dbReference>
<evidence type="ECO:0000256" key="1">
    <source>
        <dbReference type="SAM" id="Phobius"/>
    </source>
</evidence>
<feature type="domain" description="Restriction endonuclease type IV Mrr" evidence="2">
    <location>
        <begin position="6"/>
        <end position="118"/>
    </location>
</feature>
<name>A0A328Q6P8_9EURY</name>
<keyword evidence="1" id="KW-0472">Membrane</keyword>
<dbReference type="EMBL" id="NGJK01000002">
    <property type="protein sequence ID" value="RAP03855.1"/>
    <property type="molecule type" value="Genomic_DNA"/>
</dbReference>
<dbReference type="GO" id="GO:0003677">
    <property type="term" value="F:DNA binding"/>
    <property type="evidence" value="ECO:0007669"/>
    <property type="project" value="InterPro"/>
</dbReference>
<protein>
    <recommendedName>
        <fullName evidence="2">Restriction endonuclease type IV Mrr domain-containing protein</fullName>
    </recommendedName>
</protein>
<evidence type="ECO:0000313" key="4">
    <source>
        <dbReference type="Proteomes" id="UP000248557"/>
    </source>
</evidence>
<dbReference type="InterPro" id="IPR007560">
    <property type="entry name" value="Restrct_endonuc_IV_Mrr"/>
</dbReference>
<sequence>MQRGRNLEKERLVNFIATIMEDSGFKIKKNYKISDQIIDIYGLLETSVGDVGVVVACKNYEEPWKIGLDVLKEMEFAKKATHASKIIIFTTSSYTHGAALYAQKRNIKLIDRKGLIKIAKNYAKKRTIVTEPTVDEDDYDPYDYYEPGKVKPASLNPHQNNKRSLFSKRKHENTRNTYYRSSNNRNYLNNGRNYLNQGSSTIRNKFSVDTSSALSFFSEHTIVYMLLLIVISTIISYILTNLTAGPYTGIGKIATNAIVCYCGLLLINKNLSDVLFKGSIIFFISIIISIVMLTV</sequence>
<dbReference type="PANTHER" id="PTHR30015:SF7">
    <property type="entry name" value="TYPE IV METHYL-DIRECTED RESTRICTION ENZYME ECOKMRR"/>
    <property type="match status" value="1"/>
</dbReference>
<comment type="caution">
    <text evidence="3">The sequence shown here is derived from an EMBL/GenBank/DDBJ whole genome shotgun (WGS) entry which is preliminary data.</text>
</comment>
<dbReference type="GO" id="GO:0009307">
    <property type="term" value="P:DNA restriction-modification system"/>
    <property type="evidence" value="ECO:0007669"/>
    <property type="project" value="InterPro"/>
</dbReference>
<dbReference type="SUPFAM" id="SSF52980">
    <property type="entry name" value="Restriction endonuclease-like"/>
    <property type="match status" value="1"/>
</dbReference>
<gene>
    <name evidence="3" type="ORF">CA615_00090</name>
</gene>
<dbReference type="Pfam" id="PF04471">
    <property type="entry name" value="Mrr_cat"/>
    <property type="match status" value="1"/>
</dbReference>
<evidence type="ECO:0000259" key="2">
    <source>
        <dbReference type="Pfam" id="PF04471"/>
    </source>
</evidence>
<feature type="transmembrane region" description="Helical" evidence="1">
    <location>
        <begin position="274"/>
        <end position="293"/>
    </location>
</feature>
<keyword evidence="1" id="KW-0812">Transmembrane</keyword>
<dbReference type="PANTHER" id="PTHR30015">
    <property type="entry name" value="MRR RESTRICTION SYSTEM PROTEIN"/>
    <property type="match status" value="1"/>
</dbReference>
<evidence type="ECO:0000313" key="3">
    <source>
        <dbReference type="EMBL" id="RAP03855.1"/>
    </source>
</evidence>
<keyword evidence="1" id="KW-1133">Transmembrane helix</keyword>
<dbReference type="Proteomes" id="UP000248557">
    <property type="component" value="Unassembled WGS sequence"/>
</dbReference>
<feature type="transmembrane region" description="Helical" evidence="1">
    <location>
        <begin position="222"/>
        <end position="240"/>
    </location>
</feature>
<dbReference type="InterPro" id="IPR011335">
    <property type="entry name" value="Restrct_endonuc-II-like"/>
</dbReference>
<reference evidence="3 4" key="1">
    <citation type="submission" date="2017-05" db="EMBL/GenBank/DDBJ databases">
        <title>Host range expansion of the Methanosphaera genus to humans and monogastric animals involves recent and extensive reduction in genome content.</title>
        <authorList>
            <person name="Hoedt E.C."/>
            <person name="Volmer J.G."/>
            <person name="Parks D.H."/>
            <person name="Rosewarne C.P."/>
            <person name="Denman S.E."/>
            <person name="Mcsweeney C.S."/>
            <person name="O Cuiv P."/>
            <person name="Hugenholtz P."/>
            <person name="Tyson G.W."/>
            <person name="Morrison M."/>
        </authorList>
    </citation>
    <scope>NUCLEOTIDE SEQUENCE [LARGE SCALE GENOMIC DNA]</scope>
    <source>
        <strain evidence="3 4">PA5</strain>
    </source>
</reference>
<dbReference type="InterPro" id="IPR052906">
    <property type="entry name" value="Type_IV_Methyl-Rstrct_Enzyme"/>
</dbReference>
<dbReference type="InterPro" id="IPR011856">
    <property type="entry name" value="tRNA_endonuc-like_dom_sf"/>
</dbReference>